<accession>A0ABR0JU99</accession>
<dbReference type="Proteomes" id="UP001345013">
    <property type="component" value="Unassembled WGS sequence"/>
</dbReference>
<evidence type="ECO:0000313" key="2">
    <source>
        <dbReference type="EMBL" id="KAK5073352.1"/>
    </source>
</evidence>
<keyword evidence="3" id="KW-1185">Reference proteome</keyword>
<comment type="caution">
    <text evidence="2">The sequence shown here is derived from an EMBL/GenBank/DDBJ whole genome shotgun (WGS) entry which is preliminary data.</text>
</comment>
<evidence type="ECO:0000313" key="3">
    <source>
        <dbReference type="Proteomes" id="UP001345013"/>
    </source>
</evidence>
<reference evidence="2 3" key="1">
    <citation type="submission" date="2023-08" db="EMBL/GenBank/DDBJ databases">
        <title>Black Yeasts Isolated from many extreme environments.</title>
        <authorList>
            <person name="Coleine C."/>
            <person name="Stajich J.E."/>
            <person name="Selbmann L."/>
        </authorList>
    </citation>
    <scope>NUCLEOTIDE SEQUENCE [LARGE SCALE GENOMIC DNA]</scope>
    <source>
        <strain evidence="2 3">CCFEE 5885</strain>
    </source>
</reference>
<sequence>MSTQSSDFPPVPLEINQPFQNIRLLEVPDEVLDIITNSDEGLYLKSSPSTDYGATAREGDLHLCSDNKSCVYVTRASNLQQHETEYEGNGDHTTSNGQGHEVFTPDLGLTAIAKPTNILELYHVPAANHETTVTEHLNRLVPTISRADQTIISQYSLQDLYNHIPAPTSLIKQVLARRCVFELPWSFSQFSPSDPFGMKSGPIISSPGARAYIPAADLLLETWHKINEATTISGTNITGDLEPDMLLDAFPDIDDPSDRGDVAHKAIARRMFEKDGYFVSLGLIVKATDIQAKDELDGMEMTRWVGSTILEVHTAPDGHGVLDKDVFEEQWENAVPAAWVKYCSVEVLASACNITKDEQEKELVSWRPFATETGTGVTPSAGDQESSSKPAPAPATSSKGKRKWHEKFAAQRNVKG</sequence>
<feature type="compositionally biased region" description="Polar residues" evidence="1">
    <location>
        <begin position="372"/>
        <end position="385"/>
    </location>
</feature>
<feature type="compositionally biased region" description="Low complexity" evidence="1">
    <location>
        <begin position="387"/>
        <end position="398"/>
    </location>
</feature>
<dbReference type="EMBL" id="JAVRRG010000307">
    <property type="protein sequence ID" value="KAK5073352.1"/>
    <property type="molecule type" value="Genomic_DNA"/>
</dbReference>
<organism evidence="2 3">
    <name type="scientific">Lithohypha guttulata</name>
    <dbReference type="NCBI Taxonomy" id="1690604"/>
    <lineage>
        <taxon>Eukaryota</taxon>
        <taxon>Fungi</taxon>
        <taxon>Dikarya</taxon>
        <taxon>Ascomycota</taxon>
        <taxon>Pezizomycotina</taxon>
        <taxon>Eurotiomycetes</taxon>
        <taxon>Chaetothyriomycetidae</taxon>
        <taxon>Chaetothyriales</taxon>
        <taxon>Trichomeriaceae</taxon>
        <taxon>Lithohypha</taxon>
    </lineage>
</organism>
<protein>
    <recommendedName>
        <fullName evidence="4">Sister chromatid cohesion protein DCC1</fullName>
    </recommendedName>
</protein>
<evidence type="ECO:0000256" key="1">
    <source>
        <dbReference type="SAM" id="MobiDB-lite"/>
    </source>
</evidence>
<evidence type="ECO:0008006" key="4">
    <source>
        <dbReference type="Google" id="ProtNLM"/>
    </source>
</evidence>
<feature type="region of interest" description="Disordered" evidence="1">
    <location>
        <begin position="365"/>
        <end position="416"/>
    </location>
</feature>
<proteinExistence type="predicted"/>
<name>A0ABR0JU99_9EURO</name>
<gene>
    <name evidence="2" type="ORF">LTR24_010326</name>
</gene>